<dbReference type="PANTHER" id="PTHR31896">
    <property type="entry name" value="FAMILY REGULATORY PROTEIN, PUTATIVE (AFU_ORTHOLOGUE AFUA_3G14730)-RELATED"/>
    <property type="match status" value="1"/>
</dbReference>
<name>A0AB38MRE2_9BASI</name>
<sequence>MEISLKNIIYKIDNKNTYDIIWENDRLDILGTQPSLYKLYTQICSIFPLTESSSHDIIIDNLRNGLNRLVESFPWLAGIVINEEASEGVTGTFRISPTAEIPLVVKDLRTDHSVLTMDSLRKAKFPFTMLDERVIAPCMTLNPSGSSAGLVSDTGPAFAIQVNFISGGLILTFVGQHNVMDMTGQANIINWLSKACYNLPFSDEELSIGNIDKSKSIPLLHDSWEPGPELDIQMAKSFNKPIMNDGTPTGASSISSWRYVEFSAASLQTLKDLAGETKDPHCGFISTDDVLCAFIWKCTCRAREPRLEPGKLSTFARAVDGRHCLGVPSMYPGALSNITYNKSSLQKLNHEHLGIIASQLRRELDPKVRDMAYDTRALATFLNRCVDKSKISITAAVDISSGMCLSSWAKVNLYDLDFNLGLGKPEVVRRPRFSPVESLMYIMPRSLNGDLAVALCLKDEDWERLNTDEDWKKYAVYIG</sequence>
<keyword evidence="1" id="KW-0808">Transferase</keyword>
<protein>
    <recommendedName>
        <fullName evidence="2">Trichothecene 3-O-acetyltransferase-like N-terminal domain-containing protein</fullName>
    </recommendedName>
</protein>
<dbReference type="InterPro" id="IPR023213">
    <property type="entry name" value="CAT-like_dom_sf"/>
</dbReference>
<dbReference type="Gene3D" id="3.30.559.10">
    <property type="entry name" value="Chloramphenicol acetyltransferase-like domain"/>
    <property type="match status" value="2"/>
</dbReference>
<organism evidence="3 4">
    <name type="scientific">Wallemia mellicola</name>
    <dbReference type="NCBI Taxonomy" id="1708541"/>
    <lineage>
        <taxon>Eukaryota</taxon>
        <taxon>Fungi</taxon>
        <taxon>Dikarya</taxon>
        <taxon>Basidiomycota</taxon>
        <taxon>Wallemiomycotina</taxon>
        <taxon>Wallemiomycetes</taxon>
        <taxon>Wallemiales</taxon>
        <taxon>Wallemiaceae</taxon>
        <taxon>Wallemia</taxon>
    </lineage>
</organism>
<dbReference type="GO" id="GO:0016740">
    <property type="term" value="F:transferase activity"/>
    <property type="evidence" value="ECO:0007669"/>
    <property type="project" value="UniProtKB-KW"/>
</dbReference>
<dbReference type="InterPro" id="IPR051283">
    <property type="entry name" value="Sec_Metabolite_Acyltrans"/>
</dbReference>
<evidence type="ECO:0000313" key="3">
    <source>
        <dbReference type="EMBL" id="TIC62660.1"/>
    </source>
</evidence>
<dbReference type="AlphaFoldDB" id="A0AB38MRE2"/>
<reference evidence="3 4" key="1">
    <citation type="submission" date="2019-03" db="EMBL/GenBank/DDBJ databases">
        <title>Sequencing 25 genomes of Wallemia mellicola.</title>
        <authorList>
            <person name="Gostincar C."/>
        </authorList>
    </citation>
    <scope>NUCLEOTIDE SEQUENCE [LARGE SCALE GENOMIC DNA]</scope>
    <source>
        <strain evidence="3 4">EXF-1274</strain>
    </source>
</reference>
<evidence type="ECO:0000259" key="2">
    <source>
        <dbReference type="Pfam" id="PF22664"/>
    </source>
</evidence>
<comment type="caution">
    <text evidence="3">The sequence shown here is derived from an EMBL/GenBank/DDBJ whole genome shotgun (WGS) entry which is preliminary data.</text>
</comment>
<evidence type="ECO:0000256" key="1">
    <source>
        <dbReference type="ARBA" id="ARBA00022679"/>
    </source>
</evidence>
<feature type="domain" description="Trichothecene 3-O-acetyltransferase-like N-terminal" evidence="2">
    <location>
        <begin position="39"/>
        <end position="196"/>
    </location>
</feature>
<dbReference type="EMBL" id="SPRW01000044">
    <property type="protein sequence ID" value="TIC62660.1"/>
    <property type="molecule type" value="Genomic_DNA"/>
</dbReference>
<dbReference type="PANTHER" id="PTHR31896:SF64">
    <property type="entry name" value="TRICHOTHECENE 3-O-ACETYLTRANSFERASE"/>
    <property type="match status" value="1"/>
</dbReference>
<dbReference type="Proteomes" id="UP000309601">
    <property type="component" value="Unassembled WGS sequence"/>
</dbReference>
<dbReference type="Pfam" id="PF22664">
    <property type="entry name" value="TRI-like_N"/>
    <property type="match status" value="1"/>
</dbReference>
<proteinExistence type="predicted"/>
<dbReference type="InterPro" id="IPR054710">
    <property type="entry name" value="Tri101-like_N"/>
</dbReference>
<gene>
    <name evidence="3" type="ORF">E3Q02_03407</name>
</gene>
<accession>A0AB38MRE2</accession>
<evidence type="ECO:0000313" key="4">
    <source>
        <dbReference type="Proteomes" id="UP000309601"/>
    </source>
</evidence>